<reference evidence="2" key="2">
    <citation type="submission" date="2021-06" db="EMBL/GenBank/DDBJ databases">
        <authorList>
            <person name="Rogers T.H."/>
            <person name="Ramsay J.P."/>
            <person name="Wang P."/>
            <person name="Terpolilli J."/>
        </authorList>
    </citation>
    <scope>NUCLEOTIDE SEQUENCE</scope>
    <source>
        <strain evidence="2">WSM5005</strain>
        <plasmid evidence="2">pl1WSM5005</plasmid>
    </source>
</reference>
<organism evidence="2 3">
    <name type="scientific">Paraburkholderia sprentiae WSM5005</name>
    <dbReference type="NCBI Taxonomy" id="754502"/>
    <lineage>
        <taxon>Bacteria</taxon>
        <taxon>Pseudomonadati</taxon>
        <taxon>Pseudomonadota</taxon>
        <taxon>Betaproteobacteria</taxon>
        <taxon>Burkholderiales</taxon>
        <taxon>Burkholderiaceae</taxon>
        <taxon>Paraburkholderia</taxon>
    </lineage>
</organism>
<feature type="region of interest" description="Disordered" evidence="1">
    <location>
        <begin position="1"/>
        <end position="20"/>
    </location>
</feature>
<gene>
    <name evidence="2" type="ORF">BJG93_30190</name>
</gene>
<proteinExistence type="predicted"/>
<evidence type="ECO:0000313" key="3">
    <source>
        <dbReference type="Proteomes" id="UP000179860"/>
    </source>
</evidence>
<feature type="compositionally biased region" description="Low complexity" evidence="1">
    <location>
        <begin position="1"/>
        <end position="17"/>
    </location>
</feature>
<dbReference type="PANTHER" id="PTHR33840">
    <property type="match status" value="1"/>
</dbReference>
<name>A0A1I9YU31_9BURK</name>
<keyword evidence="3" id="KW-1185">Reference proteome</keyword>
<geneLocation type="plasmid" evidence="2 3">
    <name>pl1WSM5005</name>
</geneLocation>
<dbReference type="EMBL" id="CP017563">
    <property type="protein sequence ID" value="APA89741.1"/>
    <property type="molecule type" value="Genomic_DNA"/>
</dbReference>
<sequence length="698" mass="74930">MSKNETAISATAATETSPSMADRVTRAVSFTSTQPSTPPDGCYRCHQEIYVSFFFDGFGQSLKSSDPSSNVSRLYHAHRGTDKSEGIYRLYYEGMGRLLSKERTGVAGALASEAANRAKDAVADQVKDSISDARKDATKDFTKEATAAYKAGTKGGIKSALLNALGKFEEGIQPGAIATKVGTGLASAKLIVSTGVQVAVNAIPSLRDSELAAAWLGTGFDARVDAATKDFTAIIKQAQSDPRPIRFIRIAMFGYDRGAVAARKFASDLIEKVCKKDAEKITYQGAEVLFDFMGLFDSVSSAYADSFFAKVGTQVLTAAATVATPEAGGLGGVAARVSIEGISQLIAAGKRSLGEFDTPGVFRKVVHHVAATELRFYKPLDSSRNSKGSGNLTEIVYPGSQSDVGGGFVDGDDGKSAELAKVSARNMLDQAWAYGVPVRRLEELRAAGDPDTLRQFTFTKSVLVNGKALTVNDLFGAYAALMPSGKSTLEHHFLAHQKLFVSWARTLHDRTGKDSTGNHLFVNMIDASVYNEIFAGAPTPDFGVRADYYKEAEQGALRPDLMGQTHTLDDIRDPAIRELATAWVKPAPLSAEVTAFFDNFVHNTITRANNVSLGDGVFLQLRSIEDKSRKDQLHDKVNDAASDARKKLLPDPDRIRQAELKGLQDAGTWSQGSQRYPDPLGLGSSIGNASSLNNLIRD</sequence>
<dbReference type="OrthoDB" id="4378831at2"/>
<reference evidence="2" key="1">
    <citation type="submission" date="2016-09" db="EMBL/GenBank/DDBJ databases">
        <title>The Complete Genome of Burkholderia sprentiae wsm5005.</title>
        <authorList>
            <person name="De Meyer S."/>
            <person name="Wang P."/>
            <person name="Terpolilli J."/>
        </authorList>
    </citation>
    <scope>NUCLEOTIDE SEQUENCE [LARGE SCALE GENOMIC DNA]</scope>
    <source>
        <strain evidence="2">WSM5005</strain>
        <plasmid evidence="2">pl1WSM5005</plasmid>
    </source>
</reference>
<dbReference type="PANTHER" id="PTHR33840:SF1">
    <property type="entry name" value="TLE1 PHOSPHOLIPASE DOMAIN-CONTAINING PROTEIN"/>
    <property type="match status" value="1"/>
</dbReference>
<protein>
    <submittedName>
        <fullName evidence="2">DUF2235 domain-containing protein</fullName>
    </submittedName>
</protein>
<accession>A0A1I9YU31</accession>
<dbReference type="Proteomes" id="UP000179860">
    <property type="component" value="Plasmid pl1WSM5005"/>
</dbReference>
<evidence type="ECO:0000313" key="2">
    <source>
        <dbReference type="EMBL" id="APA89741.1"/>
    </source>
</evidence>
<evidence type="ECO:0000256" key="1">
    <source>
        <dbReference type="SAM" id="MobiDB-lite"/>
    </source>
</evidence>
<dbReference type="RefSeq" id="WP_051374215.1">
    <property type="nucleotide sequence ID" value="NZ_CP017563.2"/>
</dbReference>
<dbReference type="AlphaFoldDB" id="A0A1I9YU31"/>
<dbReference type="KEGG" id="pspw:BJG93_30190"/>
<keyword evidence="2" id="KW-0614">Plasmid</keyword>